<evidence type="ECO:0000256" key="16">
    <source>
        <dbReference type="RuleBase" id="RU003762"/>
    </source>
</evidence>
<dbReference type="GO" id="GO:0005178">
    <property type="term" value="F:integrin binding"/>
    <property type="evidence" value="ECO:0007669"/>
    <property type="project" value="TreeGrafter"/>
</dbReference>
<dbReference type="GO" id="GO:0033627">
    <property type="term" value="P:cell adhesion mediated by integrin"/>
    <property type="evidence" value="ECO:0007669"/>
    <property type="project" value="TreeGrafter"/>
</dbReference>
<dbReference type="PRINTS" id="PR01185">
    <property type="entry name" value="INTEGRINA"/>
</dbReference>
<protein>
    <submittedName>
        <fullName evidence="18">Integrin, alpha 11a</fullName>
    </submittedName>
</protein>
<dbReference type="GO" id="GO:0098609">
    <property type="term" value="P:cell-cell adhesion"/>
    <property type="evidence" value="ECO:0007669"/>
    <property type="project" value="TreeGrafter"/>
</dbReference>
<dbReference type="PANTHER" id="PTHR23220:SF21">
    <property type="entry name" value="INTEGRIN ALPHA-11"/>
    <property type="match status" value="1"/>
</dbReference>
<comment type="subcellular location">
    <subcellularLocation>
        <location evidence="1 16">Membrane</location>
        <topology evidence="1 16">Single-pass type I membrane protein</topology>
    </subcellularLocation>
</comment>
<dbReference type="Gene3D" id="2.60.40.1510">
    <property type="entry name" value="ntegrin, alpha v. Chain A, domain 3"/>
    <property type="match status" value="1"/>
</dbReference>
<keyword evidence="6" id="KW-0677">Repeat</keyword>
<keyword evidence="8 16" id="KW-0130">Cell adhesion</keyword>
<dbReference type="SUPFAM" id="SSF69318">
    <property type="entry name" value="Integrin alpha N-terminal domain"/>
    <property type="match status" value="1"/>
</dbReference>
<dbReference type="GO" id="GO:0007229">
    <property type="term" value="P:integrin-mediated signaling pathway"/>
    <property type="evidence" value="ECO:0007669"/>
    <property type="project" value="UniProtKB-KW"/>
</dbReference>
<dbReference type="InterPro" id="IPR013517">
    <property type="entry name" value="FG-GAP"/>
</dbReference>
<keyword evidence="9" id="KW-1133">Transmembrane helix</keyword>
<evidence type="ECO:0000256" key="6">
    <source>
        <dbReference type="ARBA" id="ARBA00022737"/>
    </source>
</evidence>
<dbReference type="SMART" id="SM00327">
    <property type="entry name" value="VWA"/>
    <property type="match status" value="1"/>
</dbReference>
<evidence type="ECO:0000256" key="10">
    <source>
        <dbReference type="ARBA" id="ARBA00023037"/>
    </source>
</evidence>
<dbReference type="AlphaFoldDB" id="A0A8C8A0U5"/>
<keyword evidence="19" id="KW-1185">Reference proteome</keyword>
<keyword evidence="14" id="KW-0325">Glycoprotein</keyword>
<evidence type="ECO:0000256" key="13">
    <source>
        <dbReference type="ARBA" id="ARBA00023170"/>
    </source>
</evidence>
<evidence type="ECO:0000256" key="11">
    <source>
        <dbReference type="ARBA" id="ARBA00023136"/>
    </source>
</evidence>
<dbReference type="SUPFAM" id="SSF53300">
    <property type="entry name" value="vWA-like"/>
    <property type="match status" value="1"/>
</dbReference>
<dbReference type="InterPro" id="IPR013519">
    <property type="entry name" value="Int_alpha_beta-p"/>
</dbReference>
<keyword evidence="10 16" id="KW-0401">Integrin</keyword>
<dbReference type="GeneTree" id="ENSGT00940000155465"/>
<dbReference type="FunFam" id="3.40.50.410:FF:000012">
    <property type="entry name" value="Integrin, alpha 10"/>
    <property type="match status" value="1"/>
</dbReference>
<evidence type="ECO:0000256" key="7">
    <source>
        <dbReference type="ARBA" id="ARBA00022837"/>
    </source>
</evidence>
<dbReference type="InterPro" id="IPR036465">
    <property type="entry name" value="vWFA_dom_sf"/>
</dbReference>
<dbReference type="InterPro" id="IPR048285">
    <property type="entry name" value="Integrin_alpha_Ig-like_2"/>
</dbReference>
<dbReference type="PANTHER" id="PTHR23220">
    <property type="entry name" value="INTEGRIN ALPHA"/>
    <property type="match status" value="1"/>
</dbReference>
<dbReference type="PRINTS" id="PR00453">
    <property type="entry name" value="VWFADOMAIN"/>
</dbReference>
<keyword evidence="11" id="KW-0472">Membrane</keyword>
<proteinExistence type="inferred from homology"/>
<feature type="repeat" description="FG-GAP" evidence="15">
    <location>
        <begin position="594"/>
        <end position="652"/>
    </location>
</feature>
<dbReference type="InterPro" id="IPR032695">
    <property type="entry name" value="Integrin_dom_sf"/>
</dbReference>
<reference evidence="18" key="2">
    <citation type="submission" date="2025-09" db="UniProtKB">
        <authorList>
            <consortium name="Ensembl"/>
        </authorList>
    </citation>
    <scope>IDENTIFICATION</scope>
</reference>
<evidence type="ECO:0000256" key="4">
    <source>
        <dbReference type="ARBA" id="ARBA00022723"/>
    </source>
</evidence>
<feature type="domain" description="VWFA" evidence="17">
    <location>
        <begin position="170"/>
        <end position="351"/>
    </location>
</feature>
<sequence>MTSKIAQPCNAAAFVVFQGLRDCFNIDTKTPRIIKGPKQAQFGYTVQQHVAAGGEKWLLVGAPYEMNGPYQTGDIYKCSLSKRTNGNGCSKLNLGRISLTNVSERKDKMRLGMTLTSNPKDNSFVACGPLWSYECGNSYYSTGICSRVNESFKFSRTIAPAFQRCETYMDIVIVLDGSNSIYPWYEVQAFLINILQKFHVGPGQIQVGVVQYGEKVVHEFKLSDYKSVEEVVKRARSINQRGGEETNTALGINTARSEAFKQGGRRGAKKVMIVITDGESHDSADLKQAIEDSEKDDITRYAIAVLGYYNRRGINPEAFLSEIKYIASDPDDKHFFNVTDESALKDIVDALGERIFSLEGTSKNGTAFGLQMSQAGFSAHSVEDGTVVGAVGAYDWNGAVLKETRQGKVVPPKLSYRQEFPEELKNHGAYLGYTVTSVMSARNGRLLVAGAPRFNHTGKVIIFTLKNSGNLTILHSLKGHQIGSYYGSEIAPMDIDGNGVTDNLLVAAPMFFSGGLEKGKVYIYRITELVGRNSENTQMPSNNARFGSSLAPVPDLNGDGFNDLVVGAPLEDDHKGAIYVFFSQNSRILRKYKQRIAAADLAPGLQYFGRSIHGVMDMSDDGLVDLAVGSLGAAVILRLVFSLTDVRFEPTKINIFVKDCQRGGKDVTCMSAIVCFNITARTAYNVSIMERRFNPRALLDNPSKMQPQNLTLFPGLDTCEHIFFHVMETTDYARPVVFAVQVGLQDPENEPVLDDSWPTLLRTELPFWNGCDEDDHCTPDLSLQSTTDLMTQRQFCAQHIKSLGAFCRHQSEDKMEEPLRVLEGKRRKMVVDIKLENKGENAYNALFRATYSANLLFSSLIVKVFCNEKICNVSAPFMRAKTQVRQFSHDSVNVALSTSLNSDGEEINKADNFKVIYYPLKYEGDLLFTRFFDVKLNIHNLGLFPVRDLQLDIEIPQLTKNGNQLLQISDFYFDQVQASYLTFENKEFAIRISGALKIDTLHKLKFKVLELVTSASMELPSSSPMLLHEERPIRHVSPRLLSLSTCSYKHILLLLVLK</sequence>
<dbReference type="Pfam" id="PF20805">
    <property type="entry name" value="Integrin_A_Ig_2"/>
    <property type="match status" value="1"/>
</dbReference>
<dbReference type="FunFam" id="2.130.10.130:FF:000004">
    <property type="entry name" value="Integrin subunit alpha 10"/>
    <property type="match status" value="1"/>
</dbReference>
<evidence type="ECO:0000256" key="9">
    <source>
        <dbReference type="ARBA" id="ARBA00022989"/>
    </source>
</evidence>
<comment type="similarity">
    <text evidence="2 16">Belongs to the integrin alpha chain family.</text>
</comment>
<dbReference type="Gene3D" id="2.130.10.130">
    <property type="entry name" value="Integrin alpha, N-terminal"/>
    <property type="match status" value="1"/>
</dbReference>
<keyword evidence="3" id="KW-0812">Transmembrane</keyword>
<dbReference type="InterPro" id="IPR000413">
    <property type="entry name" value="Integrin_alpha"/>
</dbReference>
<dbReference type="Gene3D" id="3.40.50.410">
    <property type="entry name" value="von Willebrand factor, type A domain"/>
    <property type="match status" value="1"/>
</dbReference>
<keyword evidence="4" id="KW-0479">Metal-binding</keyword>
<dbReference type="Gene3D" id="2.60.40.1460">
    <property type="entry name" value="Integrin domains. Chain A, domain 2"/>
    <property type="match status" value="1"/>
</dbReference>
<keyword evidence="12" id="KW-1015">Disulfide bond</keyword>
<dbReference type="GO" id="GO:0009897">
    <property type="term" value="C:external side of plasma membrane"/>
    <property type="evidence" value="ECO:0007669"/>
    <property type="project" value="TreeGrafter"/>
</dbReference>
<evidence type="ECO:0000256" key="1">
    <source>
        <dbReference type="ARBA" id="ARBA00004479"/>
    </source>
</evidence>
<evidence type="ECO:0000256" key="5">
    <source>
        <dbReference type="ARBA" id="ARBA00022729"/>
    </source>
</evidence>
<evidence type="ECO:0000256" key="12">
    <source>
        <dbReference type="ARBA" id="ARBA00023157"/>
    </source>
</evidence>
<evidence type="ECO:0000256" key="3">
    <source>
        <dbReference type="ARBA" id="ARBA00022692"/>
    </source>
</evidence>
<dbReference type="InterPro" id="IPR028994">
    <property type="entry name" value="Integrin_alpha_N"/>
</dbReference>
<evidence type="ECO:0000259" key="17">
    <source>
        <dbReference type="PROSITE" id="PS50234"/>
    </source>
</evidence>
<dbReference type="PROSITE" id="PS51470">
    <property type="entry name" value="FG_GAP"/>
    <property type="match status" value="4"/>
</dbReference>
<keyword evidence="7" id="KW-0106">Calcium</keyword>
<dbReference type="Pfam" id="PF00092">
    <property type="entry name" value="VWA"/>
    <property type="match status" value="1"/>
</dbReference>
<feature type="repeat" description="FG-GAP" evidence="15">
    <location>
        <begin position="28"/>
        <end position="87"/>
    </location>
</feature>
<keyword evidence="5" id="KW-0732">Signal</keyword>
<evidence type="ECO:0000313" key="18">
    <source>
        <dbReference type="Ensembl" id="ENSOSIP00000049106.1"/>
    </source>
</evidence>
<dbReference type="SUPFAM" id="SSF69179">
    <property type="entry name" value="Integrin domains"/>
    <property type="match status" value="2"/>
</dbReference>
<evidence type="ECO:0000256" key="14">
    <source>
        <dbReference type="ARBA" id="ARBA00023180"/>
    </source>
</evidence>
<name>A0A8C8A0U5_9TELE</name>
<dbReference type="PROSITE" id="PS50234">
    <property type="entry name" value="VWFA"/>
    <property type="match status" value="1"/>
</dbReference>
<reference evidence="18" key="1">
    <citation type="submission" date="2025-08" db="UniProtKB">
        <authorList>
            <consortium name="Ensembl"/>
        </authorList>
    </citation>
    <scope>IDENTIFICATION</scope>
</reference>
<dbReference type="CDD" id="cd01469">
    <property type="entry name" value="vWA_integrins_alpha_subunit"/>
    <property type="match status" value="1"/>
</dbReference>
<accession>A0A8C8A0U5</accession>
<feature type="repeat" description="FG-GAP" evidence="15">
    <location>
        <begin position="532"/>
        <end position="590"/>
    </location>
</feature>
<dbReference type="Pfam" id="PF01839">
    <property type="entry name" value="FG-GAP"/>
    <property type="match status" value="2"/>
</dbReference>
<keyword evidence="13 16" id="KW-0675">Receptor</keyword>
<evidence type="ECO:0000256" key="2">
    <source>
        <dbReference type="ARBA" id="ARBA00008054"/>
    </source>
</evidence>
<dbReference type="Ensembl" id="ENSOSIT00000051600.1">
    <property type="protein sequence ID" value="ENSOSIP00000049106.1"/>
    <property type="gene ID" value="ENSOSIG00000023054.1"/>
</dbReference>
<dbReference type="GO" id="GO:0007160">
    <property type="term" value="P:cell-matrix adhesion"/>
    <property type="evidence" value="ECO:0007669"/>
    <property type="project" value="TreeGrafter"/>
</dbReference>
<organism evidence="18 19">
    <name type="scientific">Oryzias sinensis</name>
    <name type="common">Chinese medaka</name>
    <dbReference type="NCBI Taxonomy" id="183150"/>
    <lineage>
        <taxon>Eukaryota</taxon>
        <taxon>Metazoa</taxon>
        <taxon>Chordata</taxon>
        <taxon>Craniata</taxon>
        <taxon>Vertebrata</taxon>
        <taxon>Euteleostomi</taxon>
        <taxon>Actinopterygii</taxon>
        <taxon>Neopterygii</taxon>
        <taxon>Teleostei</taxon>
        <taxon>Neoteleostei</taxon>
        <taxon>Acanthomorphata</taxon>
        <taxon>Ovalentaria</taxon>
        <taxon>Atherinomorphae</taxon>
        <taxon>Beloniformes</taxon>
        <taxon>Adrianichthyidae</taxon>
        <taxon>Oryziinae</taxon>
        <taxon>Oryzias</taxon>
    </lineage>
</organism>
<evidence type="ECO:0000313" key="19">
    <source>
        <dbReference type="Proteomes" id="UP000694383"/>
    </source>
</evidence>
<evidence type="ECO:0000256" key="15">
    <source>
        <dbReference type="PROSITE-ProRule" id="PRU00803"/>
    </source>
</evidence>
<dbReference type="Proteomes" id="UP000694383">
    <property type="component" value="Unplaced"/>
</dbReference>
<feature type="repeat" description="FG-GAP" evidence="15">
    <location>
        <begin position="472"/>
        <end position="531"/>
    </location>
</feature>
<dbReference type="GO" id="GO:0008305">
    <property type="term" value="C:integrin complex"/>
    <property type="evidence" value="ECO:0007669"/>
    <property type="project" value="InterPro"/>
</dbReference>
<dbReference type="SMART" id="SM00191">
    <property type="entry name" value="Int_alpha"/>
    <property type="match status" value="5"/>
</dbReference>
<dbReference type="GO" id="GO:0046872">
    <property type="term" value="F:metal ion binding"/>
    <property type="evidence" value="ECO:0007669"/>
    <property type="project" value="UniProtKB-KW"/>
</dbReference>
<dbReference type="InterPro" id="IPR002035">
    <property type="entry name" value="VWF_A"/>
</dbReference>
<evidence type="ECO:0000256" key="8">
    <source>
        <dbReference type="ARBA" id="ARBA00022889"/>
    </source>
</evidence>